<protein>
    <submittedName>
        <fullName evidence="7">Metallo-beta-lactamase superfamily protein</fullName>
    </submittedName>
</protein>
<dbReference type="Proteomes" id="UP000184096">
    <property type="component" value="Chromosome I"/>
</dbReference>
<evidence type="ECO:0000256" key="5">
    <source>
        <dbReference type="SAM" id="SignalP"/>
    </source>
</evidence>
<dbReference type="Gene3D" id="3.60.15.10">
    <property type="entry name" value="Ribonuclease Z/Hydroxyacylglutathione hydrolase-like"/>
    <property type="match status" value="1"/>
</dbReference>
<dbReference type="Pfam" id="PF00753">
    <property type="entry name" value="Lactamase_B"/>
    <property type="match status" value="1"/>
</dbReference>
<dbReference type="EMBL" id="LT670849">
    <property type="protein sequence ID" value="SHN81788.1"/>
    <property type="molecule type" value="Genomic_DNA"/>
</dbReference>
<dbReference type="PANTHER" id="PTHR42978">
    <property type="entry name" value="QUORUM-QUENCHING LACTONASE YTNP-RELATED-RELATED"/>
    <property type="match status" value="1"/>
</dbReference>
<dbReference type="InterPro" id="IPR001279">
    <property type="entry name" value="Metallo-B-lactamas"/>
</dbReference>
<keyword evidence="3" id="KW-0378">Hydrolase</keyword>
<dbReference type="RefSeq" id="WP_072821736.1">
    <property type="nucleotide sequence ID" value="NZ_LT670849.1"/>
</dbReference>
<dbReference type="CDD" id="cd07729">
    <property type="entry name" value="AHL_lactonase_MBL-fold"/>
    <property type="match status" value="1"/>
</dbReference>
<evidence type="ECO:0000256" key="3">
    <source>
        <dbReference type="ARBA" id="ARBA00022801"/>
    </source>
</evidence>
<accession>A0A1M7UFM2</accession>
<feature type="chain" id="PRO_5012703629" evidence="5">
    <location>
        <begin position="25"/>
        <end position="274"/>
    </location>
</feature>
<reference evidence="8" key="1">
    <citation type="submission" date="2016-11" db="EMBL/GenBank/DDBJ databases">
        <authorList>
            <person name="Varghese N."/>
            <person name="Submissions S."/>
        </authorList>
    </citation>
    <scope>NUCLEOTIDE SEQUENCE [LARGE SCALE GENOMIC DNA]</scope>
    <source>
        <strain evidence="8">GAS401</strain>
    </source>
</reference>
<feature type="domain" description="Metallo-beta-lactamase" evidence="6">
    <location>
        <begin position="62"/>
        <end position="258"/>
    </location>
</feature>
<dbReference type="InterPro" id="IPR036866">
    <property type="entry name" value="RibonucZ/Hydroxyglut_hydro"/>
</dbReference>
<keyword evidence="8" id="KW-1185">Reference proteome</keyword>
<dbReference type="SUPFAM" id="SSF56281">
    <property type="entry name" value="Metallo-hydrolase/oxidoreductase"/>
    <property type="match status" value="1"/>
</dbReference>
<sequence>MTKTLTNLATGAILLAGLSAPALAADVSLARFADCGTPAAPTAVNQRFSDTFAYGELKLQLAFSCYVIKHGDEYMLWDTGHAMTMPNVAPKVSLVDQLAKIEVKPEQIKYVGISHYHADHTGQISSFPKATLLIGTREWDAISAPKPAEGVNFKPFESWIKGDSKVEPLPLGLDKDVFGDGSVIVLRTPGHTPGHSSLLVKLEQMGPVILSGDAVHFRENYDSDGVPAFNYDRAQTVASIERMKKILANLKGTMIIQHDARDVGKLPEFPAFAK</sequence>
<keyword evidence="5" id="KW-0732">Signal</keyword>
<dbReference type="AlphaFoldDB" id="A0A1M7UFM2"/>
<keyword evidence="2" id="KW-0479">Metal-binding</keyword>
<dbReference type="InterPro" id="IPR051013">
    <property type="entry name" value="MBL_superfamily_lactonases"/>
</dbReference>
<evidence type="ECO:0000313" key="7">
    <source>
        <dbReference type="EMBL" id="SHN81788.1"/>
    </source>
</evidence>
<dbReference type="GO" id="GO:0046872">
    <property type="term" value="F:metal ion binding"/>
    <property type="evidence" value="ECO:0007669"/>
    <property type="project" value="UniProtKB-KW"/>
</dbReference>
<evidence type="ECO:0000313" key="8">
    <source>
        <dbReference type="Proteomes" id="UP000184096"/>
    </source>
</evidence>
<name>A0A1M7UFM2_9BRAD</name>
<comment type="similarity">
    <text evidence="1">Belongs to the metallo-beta-lactamase superfamily.</text>
</comment>
<gene>
    <name evidence="7" type="ORF">SAMN05444170_4906</name>
</gene>
<dbReference type="GO" id="GO:0016787">
    <property type="term" value="F:hydrolase activity"/>
    <property type="evidence" value="ECO:0007669"/>
    <property type="project" value="UniProtKB-KW"/>
</dbReference>
<dbReference type="OrthoDB" id="9773738at2"/>
<proteinExistence type="inferred from homology"/>
<evidence type="ECO:0000256" key="2">
    <source>
        <dbReference type="ARBA" id="ARBA00022723"/>
    </source>
</evidence>
<dbReference type="SMART" id="SM00849">
    <property type="entry name" value="Lactamase_B"/>
    <property type="match status" value="1"/>
</dbReference>
<feature type="signal peptide" evidence="5">
    <location>
        <begin position="1"/>
        <end position="24"/>
    </location>
</feature>
<evidence type="ECO:0000256" key="4">
    <source>
        <dbReference type="ARBA" id="ARBA00022833"/>
    </source>
</evidence>
<evidence type="ECO:0000259" key="6">
    <source>
        <dbReference type="SMART" id="SM00849"/>
    </source>
</evidence>
<keyword evidence="4" id="KW-0862">Zinc</keyword>
<dbReference type="PANTHER" id="PTHR42978:SF3">
    <property type="entry name" value="BLR3078 PROTEIN"/>
    <property type="match status" value="1"/>
</dbReference>
<organism evidence="7 8">
    <name type="scientific">Bradyrhizobium erythrophlei</name>
    <dbReference type="NCBI Taxonomy" id="1437360"/>
    <lineage>
        <taxon>Bacteria</taxon>
        <taxon>Pseudomonadati</taxon>
        <taxon>Pseudomonadota</taxon>
        <taxon>Alphaproteobacteria</taxon>
        <taxon>Hyphomicrobiales</taxon>
        <taxon>Nitrobacteraceae</taxon>
        <taxon>Bradyrhizobium</taxon>
    </lineage>
</organism>
<evidence type="ECO:0000256" key="1">
    <source>
        <dbReference type="ARBA" id="ARBA00007749"/>
    </source>
</evidence>